<evidence type="ECO:0000313" key="1">
    <source>
        <dbReference type="EMBL" id="MBO3794308.1"/>
    </source>
</evidence>
<gene>
    <name evidence="1" type="ORF">J5227_08295</name>
</gene>
<sequence length="118" mass="14176">MATTSQQETLKSYERRRQLREEYELSRMKEVTIKANKKEQFGKGDMLNLPRHRMYDKCVDFVECPIDYKCHNYNPSYVKCQNCPLHNTDDICKKKHIHHQKSFSMMISRERIDLDGSE</sequence>
<accession>A0A8I2B8D6</accession>
<organism evidence="1 2">
    <name type="scientific">Bacillus subtilis</name>
    <dbReference type="NCBI Taxonomy" id="1423"/>
    <lineage>
        <taxon>Bacteria</taxon>
        <taxon>Bacillati</taxon>
        <taxon>Bacillota</taxon>
        <taxon>Bacilli</taxon>
        <taxon>Bacillales</taxon>
        <taxon>Bacillaceae</taxon>
        <taxon>Bacillus</taxon>
    </lineage>
</organism>
<reference evidence="1" key="1">
    <citation type="submission" date="2021-03" db="EMBL/GenBank/DDBJ databases">
        <title>Isolation of Bacillus subtilis from fermented food sample.</title>
        <authorList>
            <person name="Lakshmanan V."/>
            <person name="Athira K."/>
            <person name="Rajagopal K."/>
        </authorList>
    </citation>
    <scope>NUCLEOTIDE SEQUENCE</scope>
    <source>
        <strain evidence="1">S1</strain>
    </source>
</reference>
<name>A0A8I2B8D6_BACIU</name>
<dbReference type="AlphaFoldDB" id="A0A8I2B8D6"/>
<dbReference type="Proteomes" id="UP000665181">
    <property type="component" value="Unassembled WGS sequence"/>
</dbReference>
<evidence type="ECO:0000313" key="2">
    <source>
        <dbReference type="Proteomes" id="UP000665181"/>
    </source>
</evidence>
<dbReference type="RefSeq" id="WP_163190232.1">
    <property type="nucleotide sequence ID" value="NZ_JAGFPW010000005.1"/>
</dbReference>
<comment type="caution">
    <text evidence="1">The sequence shown here is derived from an EMBL/GenBank/DDBJ whole genome shotgun (WGS) entry which is preliminary data.</text>
</comment>
<protein>
    <submittedName>
        <fullName evidence="1">Uncharacterized protein</fullName>
    </submittedName>
</protein>
<dbReference type="EMBL" id="JAGFPW010000005">
    <property type="protein sequence ID" value="MBO3794308.1"/>
    <property type="molecule type" value="Genomic_DNA"/>
</dbReference>
<proteinExistence type="predicted"/>